<protein>
    <recommendedName>
        <fullName evidence="9 11">Adenylosuccinate synthetase</fullName>
        <shortName evidence="9">AMPSase</shortName>
        <shortName evidence="9">AdSS</shortName>
        <ecNumber evidence="9 11">6.3.4.4</ecNumber>
    </recommendedName>
    <alternativeName>
        <fullName evidence="9">IMP--aspartate ligase</fullName>
    </alternativeName>
</protein>
<name>A0AAJ6VZA7_9ACAR</name>
<accession>A0AAJ6VZA7</accession>
<organism evidence="13 14">
    <name type="scientific">Galendromus occidentalis</name>
    <name type="common">western predatory mite</name>
    <dbReference type="NCBI Taxonomy" id="34638"/>
    <lineage>
        <taxon>Eukaryota</taxon>
        <taxon>Metazoa</taxon>
        <taxon>Ecdysozoa</taxon>
        <taxon>Arthropoda</taxon>
        <taxon>Chelicerata</taxon>
        <taxon>Arachnida</taxon>
        <taxon>Acari</taxon>
        <taxon>Parasitiformes</taxon>
        <taxon>Mesostigmata</taxon>
        <taxon>Gamasina</taxon>
        <taxon>Phytoseioidea</taxon>
        <taxon>Phytoseiidae</taxon>
        <taxon>Typhlodrominae</taxon>
        <taxon>Galendromus</taxon>
    </lineage>
</organism>
<dbReference type="FunFam" id="1.10.300.10:FF:000002">
    <property type="entry name" value="Adenylosuccinate synthetase, chloroplastic"/>
    <property type="match status" value="1"/>
</dbReference>
<evidence type="ECO:0000256" key="5">
    <source>
        <dbReference type="ARBA" id="ARBA00022755"/>
    </source>
</evidence>
<dbReference type="PROSITE" id="PS00513">
    <property type="entry name" value="ADENYLOSUCCIN_SYN_2"/>
    <property type="match status" value="1"/>
</dbReference>
<comment type="catalytic activity">
    <reaction evidence="8 9 11">
        <text>IMP + L-aspartate + GTP = N(6)-(1,2-dicarboxyethyl)-AMP + GDP + phosphate + 2 H(+)</text>
        <dbReference type="Rhea" id="RHEA:15753"/>
        <dbReference type="ChEBI" id="CHEBI:15378"/>
        <dbReference type="ChEBI" id="CHEBI:29991"/>
        <dbReference type="ChEBI" id="CHEBI:37565"/>
        <dbReference type="ChEBI" id="CHEBI:43474"/>
        <dbReference type="ChEBI" id="CHEBI:57567"/>
        <dbReference type="ChEBI" id="CHEBI:58053"/>
        <dbReference type="ChEBI" id="CHEBI:58189"/>
        <dbReference type="EC" id="6.3.4.4"/>
    </reaction>
</comment>
<keyword evidence="9" id="KW-0963">Cytoplasm</keyword>
<dbReference type="KEGG" id="goe:100898431"/>
<feature type="binding site" evidence="9">
    <location>
        <begin position="417"/>
        <end position="419"/>
    </location>
    <ligand>
        <name>GTP</name>
        <dbReference type="ChEBI" id="CHEBI:37565"/>
    </ligand>
</feature>
<dbReference type="Pfam" id="PF00709">
    <property type="entry name" value="Adenylsucc_synt"/>
    <property type="match status" value="1"/>
</dbReference>
<dbReference type="GO" id="GO:0046040">
    <property type="term" value="P:IMP metabolic process"/>
    <property type="evidence" value="ECO:0007669"/>
    <property type="project" value="TreeGrafter"/>
</dbReference>
<keyword evidence="4 9" id="KW-0547">Nucleotide-binding</keyword>
<dbReference type="InterPro" id="IPR018220">
    <property type="entry name" value="Adenylosuccin_syn_GTP-bd"/>
</dbReference>
<dbReference type="Gene3D" id="3.90.170.10">
    <property type="entry name" value="Adenylosuccinate Synthetase, subunit A, domain 3"/>
    <property type="match status" value="1"/>
</dbReference>
<dbReference type="PROSITE" id="PS01266">
    <property type="entry name" value="ADENYLOSUCCIN_SYN_1"/>
    <property type="match status" value="1"/>
</dbReference>
<feature type="binding site" evidence="9">
    <location>
        <position position="136"/>
    </location>
    <ligand>
        <name>IMP</name>
        <dbReference type="ChEBI" id="CHEBI:58053"/>
    </ligand>
</feature>
<dbReference type="InterPro" id="IPR027417">
    <property type="entry name" value="P-loop_NTPase"/>
</dbReference>
<evidence type="ECO:0000313" key="14">
    <source>
        <dbReference type="RefSeq" id="XP_003745529.1"/>
    </source>
</evidence>
<dbReference type="RefSeq" id="XP_003745529.1">
    <property type="nucleotide sequence ID" value="XM_003745481.2"/>
</dbReference>
<feature type="active site" description="Proton donor" evidence="9">
    <location>
        <position position="46"/>
    </location>
</feature>
<comment type="function">
    <text evidence="11">Plays an important role in the de novo pathway of purine nucleotide biosynthesis.</text>
</comment>
<evidence type="ECO:0000256" key="3">
    <source>
        <dbReference type="ARBA" id="ARBA00022723"/>
    </source>
</evidence>
<dbReference type="FunFam" id="3.90.170.10:FF:000001">
    <property type="entry name" value="Adenylosuccinate synthetase"/>
    <property type="match status" value="1"/>
</dbReference>
<evidence type="ECO:0000256" key="6">
    <source>
        <dbReference type="ARBA" id="ARBA00022842"/>
    </source>
</evidence>
<dbReference type="Gene3D" id="3.40.440.10">
    <property type="entry name" value="Adenylosuccinate Synthetase, subunit A, domain 1"/>
    <property type="match status" value="1"/>
</dbReference>
<evidence type="ECO:0000256" key="1">
    <source>
        <dbReference type="ARBA" id="ARBA00011738"/>
    </source>
</evidence>
<feature type="binding site" evidence="9">
    <location>
        <begin position="18"/>
        <end position="21"/>
    </location>
    <ligand>
        <name>IMP</name>
        <dbReference type="ChEBI" id="CHEBI:58053"/>
    </ligand>
</feature>
<dbReference type="NCBIfam" id="NF002223">
    <property type="entry name" value="PRK01117.1"/>
    <property type="match status" value="1"/>
</dbReference>
<comment type="function">
    <text evidence="9">Plays an important role in the de novo pathway and in the salvage pathway of purine nucleotide biosynthesis. Catalyzes the first commited step in the biosynthesis of AMP from IMP.</text>
</comment>
<dbReference type="GO" id="GO:0005525">
    <property type="term" value="F:GTP binding"/>
    <property type="evidence" value="ECO:0007669"/>
    <property type="project" value="UniProtKB-UniRule"/>
</dbReference>
<gene>
    <name evidence="14" type="primary">LOC100898431</name>
</gene>
<feature type="binding site" evidence="9">
    <location>
        <position position="228"/>
    </location>
    <ligand>
        <name>IMP</name>
        <dbReference type="ChEBI" id="CHEBI:58053"/>
    </ligand>
</feature>
<feature type="active site" evidence="10">
    <location>
        <position position="147"/>
    </location>
</feature>
<dbReference type="CDD" id="cd03108">
    <property type="entry name" value="AdSS"/>
    <property type="match status" value="1"/>
</dbReference>
<dbReference type="InterPro" id="IPR001114">
    <property type="entry name" value="Adenylosuccinate_synthetase"/>
</dbReference>
<evidence type="ECO:0000256" key="12">
    <source>
        <dbReference type="SAM" id="MobiDB-lite"/>
    </source>
</evidence>
<reference evidence="14" key="1">
    <citation type="submission" date="2025-08" db="UniProtKB">
        <authorList>
            <consortium name="RefSeq"/>
        </authorList>
    </citation>
    <scope>IDENTIFICATION</scope>
</reference>
<evidence type="ECO:0000256" key="8">
    <source>
        <dbReference type="ARBA" id="ARBA00050432"/>
    </source>
</evidence>
<dbReference type="CTD" id="42466"/>
<feature type="binding site" evidence="9">
    <location>
        <begin position="45"/>
        <end position="47"/>
    </location>
    <ligand>
        <name>GTP</name>
        <dbReference type="ChEBI" id="CHEBI:37565"/>
    </ligand>
</feature>
<evidence type="ECO:0000256" key="4">
    <source>
        <dbReference type="ARBA" id="ARBA00022741"/>
    </source>
</evidence>
<keyword evidence="3 9" id="KW-0479">Metal-binding</keyword>
<keyword evidence="2 9" id="KW-0436">Ligase</keyword>
<dbReference type="InterPro" id="IPR042110">
    <property type="entry name" value="Adenylosuccinate_synth_dom2"/>
</dbReference>
<dbReference type="Proteomes" id="UP000694867">
    <property type="component" value="Unplaced"/>
</dbReference>
<dbReference type="SMART" id="SM00788">
    <property type="entry name" value="Adenylsucc_synt"/>
    <property type="match status" value="1"/>
</dbReference>
<feature type="region of interest" description="Disordered" evidence="12">
    <location>
        <begin position="125"/>
        <end position="145"/>
    </location>
</feature>
<feature type="binding site" evidence="9">
    <location>
        <position position="307"/>
    </location>
    <ligand>
        <name>IMP</name>
        <dbReference type="ChEBI" id="CHEBI:58053"/>
    </ligand>
</feature>
<comment type="pathway">
    <text evidence="9 11">Purine metabolism; AMP biosynthesis via de novo pathway; AMP from IMP: step 1/2.</text>
</comment>
<keyword evidence="5 9" id="KW-0658">Purine biosynthesis</keyword>
<evidence type="ECO:0000256" key="9">
    <source>
        <dbReference type="HAMAP-Rule" id="MF_03125"/>
    </source>
</evidence>
<dbReference type="InterPro" id="IPR033128">
    <property type="entry name" value="Adenylosuccin_syn_Lys_AS"/>
</dbReference>
<dbReference type="GO" id="GO:0044208">
    <property type="term" value="P:'de novo' AMP biosynthetic process"/>
    <property type="evidence" value="ECO:0007669"/>
    <property type="project" value="UniProtKB-UniRule"/>
</dbReference>
<keyword evidence="13" id="KW-1185">Reference proteome</keyword>
<feature type="binding site" evidence="9">
    <location>
        <position position="45"/>
    </location>
    <ligand>
        <name>Mg(2+)</name>
        <dbReference type="ChEBI" id="CHEBI:18420"/>
    </ligand>
</feature>
<dbReference type="AlphaFoldDB" id="A0AAJ6VZA7"/>
<dbReference type="GO" id="GO:0004019">
    <property type="term" value="F:adenylosuccinate synthase activity"/>
    <property type="evidence" value="ECO:0007669"/>
    <property type="project" value="UniProtKB-UniRule"/>
</dbReference>
<dbReference type="InterPro" id="IPR042111">
    <property type="entry name" value="Adenylosuccinate_synth_dom3"/>
</dbReference>
<sequence>MKVARNSITVVLGSQWGDEGKGKLVDTLASEVDLVARCQGGNNAGHTVVVDGKHYHFHLIPGGMIHPKCIGVIGNGCVVHPGQLIDEIRSLEESGLSLIDRLFVSNRAHLVFDFHQQCDGLHEAEKSKKQQNLGTTKKGIGPTYSSKAQRNGIRMCDLIGDWQVFETKFKTLVEFHQRMFKDLNVDLGASLKTLKDHADKLRPYIKDTVTYIHEEIQAGRRIMVEGANAAMLDIDFGTYPYVTSSNCTVGGVCTGIGIPPSFVGLVYGVFKAYCTRVGDGPFPTELTNDLGKLLQERGGEKGVTTGRPRRCGWLDVVMLKYSTLVNGYTAFCLTKLDIFDVLDELKIGYKYKIGDRVLETPPASTDELAKVEVEYVTMPGWKESTENCRTFDELPQNAKNYILKCESLLGVRVQYIGVGKSRADIIKVF</sequence>
<evidence type="ECO:0000256" key="2">
    <source>
        <dbReference type="ARBA" id="ARBA00022598"/>
    </source>
</evidence>
<feature type="binding site" evidence="9">
    <location>
        <position position="243"/>
    </location>
    <ligand>
        <name>IMP</name>
        <dbReference type="ChEBI" id="CHEBI:58053"/>
    </ligand>
</feature>
<dbReference type="PANTHER" id="PTHR11846">
    <property type="entry name" value="ADENYLOSUCCINATE SYNTHETASE"/>
    <property type="match status" value="1"/>
</dbReference>
<proteinExistence type="inferred from homology"/>
<comment type="cofactor">
    <cofactor evidence="9">
        <name>Mg(2+)</name>
        <dbReference type="ChEBI" id="CHEBI:18420"/>
    </cofactor>
    <text evidence="9">Binds 1 Mg(2+) ion per subunit.</text>
</comment>
<feature type="binding site" evidence="9">
    <location>
        <begin position="43"/>
        <end position="46"/>
    </location>
    <ligand>
        <name>IMP</name>
        <dbReference type="ChEBI" id="CHEBI:58053"/>
    </ligand>
</feature>
<dbReference type="Gene3D" id="1.10.300.10">
    <property type="entry name" value="Adenylosuccinate Synthetase, subunit A, domain 2"/>
    <property type="match status" value="1"/>
</dbReference>
<dbReference type="GeneID" id="100898431"/>
<feature type="binding site" evidence="9">
    <location>
        <position position="309"/>
    </location>
    <ligand>
        <name>GTP</name>
        <dbReference type="ChEBI" id="CHEBI:37565"/>
    </ligand>
</feature>
<dbReference type="PANTHER" id="PTHR11846:SF0">
    <property type="entry name" value="ADENYLOSUCCINATE SYNTHETASE"/>
    <property type="match status" value="1"/>
</dbReference>
<comment type="similarity">
    <text evidence="9 11">Belongs to the adenylosuccinate synthetase family.</text>
</comment>
<dbReference type="EC" id="6.3.4.4" evidence="9 11"/>
<evidence type="ECO:0000256" key="10">
    <source>
        <dbReference type="PROSITE-ProRule" id="PRU10134"/>
    </source>
</evidence>
<feature type="binding site" evidence="9">
    <location>
        <begin position="17"/>
        <end position="23"/>
    </location>
    <ligand>
        <name>GTP</name>
        <dbReference type="ChEBI" id="CHEBI:37565"/>
    </ligand>
</feature>
<feature type="binding site" evidence="9">
    <location>
        <begin position="335"/>
        <end position="337"/>
    </location>
    <ligand>
        <name>GTP</name>
        <dbReference type="ChEBI" id="CHEBI:37565"/>
    </ligand>
</feature>
<feature type="active site" description="Proton acceptor" evidence="9">
    <location>
        <position position="18"/>
    </location>
</feature>
<dbReference type="NCBIfam" id="TIGR00184">
    <property type="entry name" value="purA"/>
    <property type="match status" value="1"/>
</dbReference>
<evidence type="ECO:0000313" key="13">
    <source>
        <dbReference type="Proteomes" id="UP000694867"/>
    </source>
</evidence>
<evidence type="ECO:0000256" key="11">
    <source>
        <dbReference type="RuleBase" id="RU000520"/>
    </source>
</evidence>
<dbReference type="SUPFAM" id="SSF52540">
    <property type="entry name" value="P-loop containing nucleoside triphosphate hydrolases"/>
    <property type="match status" value="1"/>
</dbReference>
<keyword evidence="7 9" id="KW-0342">GTP-binding</keyword>
<comment type="subcellular location">
    <subcellularLocation>
        <location evidence="9">Cytoplasm</location>
    </subcellularLocation>
</comment>
<feature type="binding site" evidence="9">
    <location>
        <begin position="303"/>
        <end position="309"/>
    </location>
    <ligand>
        <name>substrate</name>
    </ligand>
</feature>
<evidence type="ECO:0000256" key="7">
    <source>
        <dbReference type="ARBA" id="ARBA00023134"/>
    </source>
</evidence>
<comment type="subunit">
    <text evidence="1 9">Homodimer.</text>
</comment>
<keyword evidence="6 9" id="KW-0460">Magnesium</keyword>
<dbReference type="GO" id="GO:0000287">
    <property type="term" value="F:magnesium ion binding"/>
    <property type="evidence" value="ECO:0007669"/>
    <property type="project" value="UniProtKB-UniRule"/>
</dbReference>
<dbReference type="InterPro" id="IPR042109">
    <property type="entry name" value="Adenylosuccinate_synth_dom1"/>
</dbReference>
<dbReference type="HAMAP" id="MF_00011">
    <property type="entry name" value="Adenylosucc_synth"/>
    <property type="match status" value="1"/>
</dbReference>
<feature type="binding site" evidence="9">
    <location>
        <position position="18"/>
    </location>
    <ligand>
        <name>Mg(2+)</name>
        <dbReference type="ChEBI" id="CHEBI:18420"/>
    </ligand>
</feature>
<dbReference type="GO" id="GO:0005737">
    <property type="term" value="C:cytoplasm"/>
    <property type="evidence" value="ECO:0007669"/>
    <property type="project" value="UniProtKB-SubCell"/>
</dbReference>
<feature type="binding site" evidence="9">
    <location>
        <position position="150"/>
    </location>
    <ligand>
        <name>IMP</name>
        <dbReference type="ChEBI" id="CHEBI:58053"/>
        <note>ligand shared between dimeric partners</note>
    </ligand>
</feature>